<protein>
    <submittedName>
        <fullName evidence="1">Uncharacterized protein</fullName>
    </submittedName>
</protein>
<reference evidence="1 2" key="2">
    <citation type="journal article" date="2018" name="Nature">
        <title>Mutant phenotypes for thousands of bacterial genes of unknown function.</title>
        <authorList>
            <person name="Price M.N."/>
            <person name="Wetmore K.M."/>
            <person name="Waters R.J."/>
            <person name="Callaghan M."/>
            <person name="Ray J."/>
            <person name="Liu H."/>
            <person name="Kuehl J.V."/>
            <person name="Melnyk R.A."/>
            <person name="Lamson J.S."/>
            <person name="Suh Y."/>
            <person name="Carlson H.K."/>
            <person name="Esquivel Z."/>
            <person name="Sadeeshkumar H."/>
            <person name="Chakraborty R."/>
            <person name="Zane G.M."/>
            <person name="Rubin B.E."/>
            <person name="Wall J.D."/>
            <person name="Visel A."/>
            <person name="Bristow J."/>
            <person name="Blow M.J."/>
            <person name="Arkin A.P."/>
            <person name="Deutschbauer A.M."/>
        </authorList>
    </citation>
    <scope>NUCLEOTIDE SEQUENCE [LARGE SCALE GENOMIC DNA]</scope>
    <source>
        <strain evidence="1 2">FW300-N2E3</strain>
    </source>
</reference>
<organism evidence="1 2">
    <name type="scientific">Pseudomonas fluorescens</name>
    <dbReference type="NCBI Taxonomy" id="294"/>
    <lineage>
        <taxon>Bacteria</taxon>
        <taxon>Pseudomonadati</taxon>
        <taxon>Pseudomonadota</taxon>
        <taxon>Gammaproteobacteria</taxon>
        <taxon>Pseudomonadales</taxon>
        <taxon>Pseudomonadaceae</taxon>
        <taxon>Pseudomonas</taxon>
    </lineage>
</organism>
<sequence length="82" mass="9474">MFEWTLGSLFSRLQTSLNGSTSRGANFESVELEEDLLKGQLAEVFRAVRVPEQWLKAVLNQLEYRAKFEGLLAHFWLINSKK</sequence>
<accession>A0A0N9WH96</accession>
<dbReference type="EMBL" id="CP012830">
    <property type="protein sequence ID" value="ALI04088.1"/>
    <property type="molecule type" value="Genomic_DNA"/>
</dbReference>
<dbReference type="RefSeq" id="WP_054597294.1">
    <property type="nucleotide sequence ID" value="NZ_CP012830.1"/>
</dbReference>
<name>A0A0N9WH96_PSEFL</name>
<dbReference type="Proteomes" id="UP000066487">
    <property type="component" value="Chromosome"/>
</dbReference>
<reference evidence="2" key="1">
    <citation type="submission" date="2015-09" db="EMBL/GenBank/DDBJ databases">
        <title>Whole genome sequence of Pseudomonas fluorescens FW300-N2E3.</title>
        <authorList>
            <person name="Ray J."/>
            <person name="Melnyk R."/>
            <person name="Deutschbauer A."/>
        </authorList>
    </citation>
    <scope>NUCLEOTIDE SEQUENCE [LARGE SCALE GENOMIC DNA]</scope>
    <source>
        <strain evidence="2">FW300-N2E3</strain>
    </source>
</reference>
<dbReference type="AlphaFoldDB" id="A0A0N9WH96"/>
<gene>
    <name evidence="1" type="ORF">AO353_24595</name>
</gene>
<evidence type="ECO:0000313" key="1">
    <source>
        <dbReference type="EMBL" id="ALI04088.1"/>
    </source>
</evidence>
<evidence type="ECO:0000313" key="2">
    <source>
        <dbReference type="Proteomes" id="UP000066487"/>
    </source>
</evidence>
<proteinExistence type="predicted"/>